<organism evidence="2 3">
    <name type="scientific">Geoglobus ahangari</name>
    <dbReference type="NCBI Taxonomy" id="113653"/>
    <lineage>
        <taxon>Archaea</taxon>
        <taxon>Methanobacteriati</taxon>
        <taxon>Methanobacteriota</taxon>
        <taxon>Archaeoglobi</taxon>
        <taxon>Archaeoglobales</taxon>
        <taxon>Archaeoglobaceae</taxon>
        <taxon>Geoglobus</taxon>
    </lineage>
</organism>
<evidence type="ECO:0000313" key="3">
    <source>
        <dbReference type="Proteomes" id="UP000034723"/>
    </source>
</evidence>
<keyword evidence="3" id="KW-1185">Reference proteome</keyword>
<name>A0A0F7IE24_9EURY</name>
<reference evidence="2 3" key="1">
    <citation type="submission" date="2015-04" db="EMBL/GenBank/DDBJ databases">
        <title>The complete genome sequence of the hyperthermophilic, obligate iron-reducing archaeon Geoglobus ahangari strain 234T.</title>
        <authorList>
            <person name="Manzella M.P."/>
            <person name="Holmes D.E."/>
            <person name="Rocheleau J.M."/>
            <person name="Chung A."/>
            <person name="Reguera G."/>
            <person name="Kashefi K."/>
        </authorList>
    </citation>
    <scope>NUCLEOTIDE SEQUENCE [LARGE SCALE GENOMIC DNA]</scope>
    <source>
        <strain evidence="2 3">234</strain>
    </source>
</reference>
<dbReference type="EMBL" id="CP011267">
    <property type="protein sequence ID" value="AKG91178.1"/>
    <property type="molecule type" value="Genomic_DNA"/>
</dbReference>
<evidence type="ECO:0000313" key="2">
    <source>
        <dbReference type="EMBL" id="AKG91178.1"/>
    </source>
</evidence>
<dbReference type="Gene3D" id="3.40.30.10">
    <property type="entry name" value="Glutaredoxin"/>
    <property type="match status" value="1"/>
</dbReference>
<feature type="region of interest" description="Disordered" evidence="1">
    <location>
        <begin position="23"/>
        <end position="48"/>
    </location>
</feature>
<dbReference type="KEGG" id="gah:GAH_01534"/>
<dbReference type="SUPFAM" id="SSF52833">
    <property type="entry name" value="Thioredoxin-like"/>
    <property type="match status" value="1"/>
</dbReference>
<proteinExistence type="predicted"/>
<dbReference type="AlphaFoldDB" id="A0A0F7IE24"/>
<dbReference type="PROSITE" id="PS51257">
    <property type="entry name" value="PROKAR_LIPOPROTEIN"/>
    <property type="match status" value="1"/>
</dbReference>
<protein>
    <recommendedName>
        <fullName evidence="4">Thioredoxin</fullName>
    </recommendedName>
</protein>
<accession>A0A0F7IE24</accession>
<sequence>MRKLLAIVVVIVLLALSGCSTNEKPESQAQVTPTPTPKPAEKTPAPSESEVSELRIYYYYHPKCPNCQAVEPLIEFLMKNSSLDFDVCNVQFFSNCTNESKALAFAVKEKTGFFGTPTAVVEVGKNYTVFVGKYQIMDMVRFVGNFSDLPDVRLNETSYSVEECLSCHEERGLDPPSTYTCSYCCHGI</sequence>
<evidence type="ECO:0000256" key="1">
    <source>
        <dbReference type="SAM" id="MobiDB-lite"/>
    </source>
</evidence>
<evidence type="ECO:0008006" key="4">
    <source>
        <dbReference type="Google" id="ProtNLM"/>
    </source>
</evidence>
<dbReference type="HOGENOM" id="CLU_1438071_0_0_2"/>
<dbReference type="GeneID" id="24804104"/>
<gene>
    <name evidence="2" type="ORF">GAH_01534</name>
</gene>
<dbReference type="Proteomes" id="UP000034723">
    <property type="component" value="Chromosome"/>
</dbReference>
<dbReference type="InParanoid" id="A0A0F7IE24"/>
<dbReference type="RefSeq" id="WP_048095887.1">
    <property type="nucleotide sequence ID" value="NZ_CP011267.1"/>
</dbReference>
<dbReference type="InterPro" id="IPR036249">
    <property type="entry name" value="Thioredoxin-like_sf"/>
</dbReference>
<dbReference type="STRING" id="113653.GAH_01534"/>